<reference evidence="1 2" key="1">
    <citation type="submission" date="2016-10" db="EMBL/GenBank/DDBJ databases">
        <authorList>
            <person name="de Groot N.N."/>
        </authorList>
    </citation>
    <scope>NUCLEOTIDE SEQUENCE [LARGE SCALE GENOMIC DNA]</scope>
    <source>
        <strain evidence="1 2">Nl18</strain>
    </source>
</reference>
<name>A0A1H8NEC0_9PROT</name>
<accession>A0A1H8NEC0</accession>
<dbReference type="SUPFAM" id="SSF55961">
    <property type="entry name" value="Bet v1-like"/>
    <property type="match status" value="1"/>
</dbReference>
<dbReference type="Pfam" id="PF10604">
    <property type="entry name" value="Polyketide_cyc2"/>
    <property type="match status" value="1"/>
</dbReference>
<dbReference type="InterPro" id="IPR019587">
    <property type="entry name" value="Polyketide_cyclase/dehydratase"/>
</dbReference>
<dbReference type="Gene3D" id="3.30.530.20">
    <property type="match status" value="1"/>
</dbReference>
<gene>
    <name evidence="1" type="ORF">SAMN05216404_11613</name>
</gene>
<dbReference type="EMBL" id="FOCT01000016">
    <property type="protein sequence ID" value="SEO27882.1"/>
    <property type="molecule type" value="Genomic_DNA"/>
</dbReference>
<organism evidence="1 2">
    <name type="scientific">Nitrosospira multiformis</name>
    <dbReference type="NCBI Taxonomy" id="1231"/>
    <lineage>
        <taxon>Bacteria</taxon>
        <taxon>Pseudomonadati</taxon>
        <taxon>Pseudomonadota</taxon>
        <taxon>Betaproteobacteria</taxon>
        <taxon>Nitrosomonadales</taxon>
        <taxon>Nitrosomonadaceae</taxon>
        <taxon>Nitrosospira</taxon>
    </lineage>
</organism>
<dbReference type="InterPro" id="IPR023393">
    <property type="entry name" value="START-like_dom_sf"/>
</dbReference>
<dbReference type="Proteomes" id="UP000183898">
    <property type="component" value="Unassembled WGS sequence"/>
</dbReference>
<sequence>MLGMFKDTPVIGKANALIQRPPQDVFDFVGANFLTNYPRWSPEVVELKPLTEGPVKVGTMCHQVRVDQGRRSESTFKVMAFHPGQRICFEGVSNPYRCDYVFEPSNPPSASRITFTFELHSLEMFMRPFEKLIRIAVQEGTEKTVRSIKKLVEAEIADMPTRT</sequence>
<dbReference type="AlphaFoldDB" id="A0A1H8NEC0"/>
<proteinExistence type="predicted"/>
<protein>
    <submittedName>
        <fullName evidence="1">Polyketide cyclase / dehydrase and lipid transport</fullName>
    </submittedName>
</protein>
<evidence type="ECO:0000313" key="1">
    <source>
        <dbReference type="EMBL" id="SEO27882.1"/>
    </source>
</evidence>
<evidence type="ECO:0000313" key="2">
    <source>
        <dbReference type="Proteomes" id="UP000183898"/>
    </source>
</evidence>